<feature type="domain" description="Fatty acid desaturase" evidence="2">
    <location>
        <begin position="47"/>
        <end position="279"/>
    </location>
</feature>
<proteinExistence type="predicted"/>
<feature type="transmembrane region" description="Helical" evidence="1">
    <location>
        <begin position="21"/>
        <end position="40"/>
    </location>
</feature>
<feature type="transmembrane region" description="Helical" evidence="1">
    <location>
        <begin position="46"/>
        <end position="66"/>
    </location>
</feature>
<reference evidence="4" key="1">
    <citation type="submission" date="2021-01" db="EMBL/GenBank/DDBJ databases">
        <title>Genome public.</title>
        <authorList>
            <person name="Liu C."/>
            <person name="Sun Q."/>
        </authorList>
    </citation>
    <scope>NUCLEOTIDE SEQUENCE [LARGE SCALE GENOMIC DNA]</scope>
    <source>
        <strain evidence="4">YIM B02556</strain>
    </source>
</reference>
<evidence type="ECO:0000256" key="1">
    <source>
        <dbReference type="SAM" id="Phobius"/>
    </source>
</evidence>
<dbReference type="EMBL" id="JAENHM010000003">
    <property type="protein sequence ID" value="MBK1835992.1"/>
    <property type="molecule type" value="Genomic_DNA"/>
</dbReference>
<sequence length="312" mass="35416">MNYMIDVAVPSSRRRARWRGLPEAPTWILALVIYGGWGLLTWFDHALPWWVVLPLGSWLIAWHMSLQHEVIHGHPTRSARINAALGFTPLSLWLPYERYRQSHMTHHREEWLTDPVEDPESRYVTPVHWAARGPLARTLLRVDNTLAGRLTIGPALAIAGFLRGEAVLLARGDREAWTIWLTHGAAAGAVAAWVILVCGIPLWAYALLYAYPGFALALVRSFAEHRAAGDSDHRTAIVERAPLFGLLFLHNNLHVVHHLRPDLPWYAIPAYYRANRSALIARNGGLVYRGYGEVARRYLFTPHHQPPHPFTH</sequence>
<keyword evidence="4" id="KW-1185">Reference proteome</keyword>
<evidence type="ECO:0000313" key="4">
    <source>
        <dbReference type="Proteomes" id="UP000652760"/>
    </source>
</evidence>
<evidence type="ECO:0000313" key="3">
    <source>
        <dbReference type="EMBL" id="MBK1835992.1"/>
    </source>
</evidence>
<protein>
    <submittedName>
        <fullName evidence="3">Fatty acid desaturase</fullName>
    </submittedName>
</protein>
<accession>A0ABS1EXV8</accession>
<evidence type="ECO:0000259" key="2">
    <source>
        <dbReference type="Pfam" id="PF00487"/>
    </source>
</evidence>
<dbReference type="Pfam" id="PF00487">
    <property type="entry name" value="FA_desaturase"/>
    <property type="match status" value="1"/>
</dbReference>
<organism evidence="3 4">
    <name type="scientific">Azospirillum endophyticum</name>
    <dbReference type="NCBI Taxonomy" id="2800326"/>
    <lineage>
        <taxon>Bacteria</taxon>
        <taxon>Pseudomonadati</taxon>
        <taxon>Pseudomonadota</taxon>
        <taxon>Alphaproteobacteria</taxon>
        <taxon>Rhodospirillales</taxon>
        <taxon>Azospirillaceae</taxon>
        <taxon>Azospirillum</taxon>
    </lineage>
</organism>
<keyword evidence="1" id="KW-0812">Transmembrane</keyword>
<name>A0ABS1EXV8_9PROT</name>
<keyword evidence="1" id="KW-1133">Transmembrane helix</keyword>
<gene>
    <name evidence="3" type="ORF">JHL17_01080</name>
</gene>
<keyword evidence="1" id="KW-0472">Membrane</keyword>
<dbReference type="InterPro" id="IPR005804">
    <property type="entry name" value="FA_desaturase_dom"/>
</dbReference>
<comment type="caution">
    <text evidence="3">The sequence shown here is derived from an EMBL/GenBank/DDBJ whole genome shotgun (WGS) entry which is preliminary data.</text>
</comment>
<dbReference type="Proteomes" id="UP000652760">
    <property type="component" value="Unassembled WGS sequence"/>
</dbReference>